<reference evidence="1" key="1">
    <citation type="submission" date="2007-12" db="EMBL/GenBank/DDBJ databases">
        <title>Genes on BTA18 associated with bilateral convergent strabismus with exophthalmus in German Brown Cattle.</title>
        <authorList>
            <person name="Fink S."/>
            <person name="Moemke S."/>
            <person name="Woehlke A."/>
            <person name="Distl O."/>
        </authorList>
    </citation>
    <scope>NUCLEOTIDE SEQUENCE</scope>
</reference>
<evidence type="ECO:0000313" key="1">
    <source>
        <dbReference type="EMBL" id="CAP59629.1"/>
    </source>
</evidence>
<name>B1GVY7_BOVIN</name>
<sequence length="44" mass="4734">RSRCRLRGSRVRAAAVRLQLRPGMSRYVLPLSVLGTAVGGAVLL</sequence>
<accession>B1GVY7</accession>
<dbReference type="OrthoDB" id="191139at2759"/>
<dbReference type="AlphaFoldDB" id="B1GVY7"/>
<feature type="non-terminal residue" evidence="1">
    <location>
        <position position="1"/>
    </location>
</feature>
<dbReference type="EMBL" id="AM930548">
    <property type="protein sequence ID" value="CAP59629.1"/>
    <property type="molecule type" value="Genomic_DNA"/>
</dbReference>
<protein>
    <submittedName>
        <fullName evidence="1">Retinol dehydrogenase 13</fullName>
    </submittedName>
</protein>
<feature type="non-terminal residue" evidence="1">
    <location>
        <position position="44"/>
    </location>
</feature>
<organism evidence="1">
    <name type="scientific">Bos taurus</name>
    <name type="common">Bovine</name>
    <dbReference type="NCBI Taxonomy" id="9913"/>
    <lineage>
        <taxon>Eukaryota</taxon>
        <taxon>Metazoa</taxon>
        <taxon>Chordata</taxon>
        <taxon>Craniata</taxon>
        <taxon>Vertebrata</taxon>
        <taxon>Euteleostomi</taxon>
        <taxon>Mammalia</taxon>
        <taxon>Eutheria</taxon>
        <taxon>Laurasiatheria</taxon>
        <taxon>Artiodactyla</taxon>
        <taxon>Ruminantia</taxon>
        <taxon>Pecora</taxon>
        <taxon>Bovidae</taxon>
        <taxon>Bovinae</taxon>
        <taxon>Bos</taxon>
    </lineage>
</organism>
<gene>
    <name evidence="1" type="primary">RDH13</name>
</gene>
<proteinExistence type="predicted"/>